<evidence type="ECO:0000256" key="1">
    <source>
        <dbReference type="SAM" id="MobiDB-lite"/>
    </source>
</evidence>
<feature type="compositionally biased region" description="Low complexity" evidence="1">
    <location>
        <begin position="109"/>
        <end position="123"/>
    </location>
</feature>
<sequence>MFTIETISNRVVKAGKLVTETSFIIVDASGALVAGTKDYATQEEAQAKIDGLGNLAEGLAFAQAQFPGMADKAQLGKANVVAAYLDWIAAGKPVKTVEESQAEPEADASEPAPAAPVAEAEEY</sequence>
<accession>A0A7S9XF81</accession>
<feature type="region of interest" description="Disordered" evidence="1">
    <location>
        <begin position="96"/>
        <end position="123"/>
    </location>
</feature>
<dbReference type="EMBL" id="MT680615">
    <property type="protein sequence ID" value="QPI15939.1"/>
    <property type="molecule type" value="Genomic_DNA"/>
</dbReference>
<reference evidence="2 3" key="1">
    <citation type="submission" date="2020-06" db="EMBL/GenBank/DDBJ databases">
        <title>Morphologic and genomic characterization of Proteus mirabilis lytic bacteriophage PmP19.</title>
        <authorList>
            <person name="Han S."/>
        </authorList>
    </citation>
    <scope>NUCLEOTIDE SEQUENCE [LARGE SCALE GENOMIC DNA]</scope>
</reference>
<evidence type="ECO:0000313" key="2">
    <source>
        <dbReference type="EMBL" id="QPI15939.1"/>
    </source>
</evidence>
<dbReference type="Proteomes" id="UP000594665">
    <property type="component" value="Segment"/>
</dbReference>
<organism evidence="2 3">
    <name type="scientific">Proteus phage PmP19</name>
    <dbReference type="NCBI Taxonomy" id="2759188"/>
    <lineage>
        <taxon>Viruses</taxon>
        <taxon>Duplodnaviria</taxon>
        <taxon>Heunggongvirae</taxon>
        <taxon>Uroviricota</taxon>
        <taxon>Caudoviricetes</taxon>
        <taxon>Autographivirales</taxon>
        <taxon>Autosignataviridae</taxon>
        <taxon>Molineuxvirinae</taxon>
        <taxon>Gansuvirus</taxon>
        <taxon>Gansuvirus PmP19</taxon>
    </lineage>
</organism>
<gene>
    <name evidence="2" type="ORF">PmP19_33</name>
</gene>
<keyword evidence="3" id="KW-1185">Reference proteome</keyword>
<evidence type="ECO:0000313" key="3">
    <source>
        <dbReference type="Proteomes" id="UP000594665"/>
    </source>
</evidence>
<proteinExistence type="predicted"/>
<protein>
    <submittedName>
        <fullName evidence="2">Uncharacterized protein</fullName>
    </submittedName>
</protein>
<name>A0A7S9XF81_9CAUD</name>